<feature type="region of interest" description="Disordered" evidence="1">
    <location>
        <begin position="1"/>
        <end position="22"/>
    </location>
</feature>
<feature type="compositionally biased region" description="Low complexity" evidence="1">
    <location>
        <begin position="93"/>
        <end position="110"/>
    </location>
</feature>
<proteinExistence type="predicted"/>
<evidence type="ECO:0000256" key="1">
    <source>
        <dbReference type="SAM" id="MobiDB-lite"/>
    </source>
</evidence>
<sequence length="316" mass="33480">MPVSYSQPLQPTSGPSTSTTPSTVFCSHCGTQGEGRFCTECGTRLVGSAGPTNSSASPSGHEPDPKASTVGGISEGGRNSWDLPASPHDSFVSSTTSAGGTSAHATTAQTASTGSYIQPAAHAPAVPQESPTALFGSQGYRLDAFHYISREIFVALDRSINPIGTQMMEASKIRRFRELSGKSIPPYYETHVLPLYYQSIGAQCVGSNVLSWDGWNTFLAHKILSGPDDMYAQLGAVLRGLNIQLPWPLVRTDFPAYAYPDAAARELQFQQGIRDLAGAAMGGRTRYEYPVARGGGAGAAGMKLFSGLVRNSFLFN</sequence>
<keyword evidence="3" id="KW-1185">Reference proteome</keyword>
<gene>
    <name evidence="2" type="ORF">R3P38DRAFT_2819051</name>
</gene>
<protein>
    <submittedName>
        <fullName evidence="2">Uncharacterized protein</fullName>
    </submittedName>
</protein>
<dbReference type="AlphaFoldDB" id="A0AAW0EFV8"/>
<evidence type="ECO:0000313" key="3">
    <source>
        <dbReference type="Proteomes" id="UP001362999"/>
    </source>
</evidence>
<reference evidence="2 3" key="1">
    <citation type="journal article" date="2024" name="J Genomics">
        <title>Draft genome sequencing and assembly of Favolaschia claudopus CIRM-BRFM 2984 isolated from oak limbs.</title>
        <authorList>
            <person name="Navarro D."/>
            <person name="Drula E."/>
            <person name="Chaduli D."/>
            <person name="Cazenave R."/>
            <person name="Ahrendt S."/>
            <person name="Wang J."/>
            <person name="Lipzen A."/>
            <person name="Daum C."/>
            <person name="Barry K."/>
            <person name="Grigoriev I.V."/>
            <person name="Favel A."/>
            <person name="Rosso M.N."/>
            <person name="Martin F."/>
        </authorList>
    </citation>
    <scope>NUCLEOTIDE SEQUENCE [LARGE SCALE GENOMIC DNA]</scope>
    <source>
        <strain evidence="2 3">CIRM-BRFM 2984</strain>
    </source>
</reference>
<evidence type="ECO:0000313" key="2">
    <source>
        <dbReference type="EMBL" id="KAK7063553.1"/>
    </source>
</evidence>
<feature type="region of interest" description="Disordered" evidence="1">
    <location>
        <begin position="48"/>
        <end position="110"/>
    </location>
</feature>
<accession>A0AAW0EFV8</accession>
<comment type="caution">
    <text evidence="2">The sequence shown here is derived from an EMBL/GenBank/DDBJ whole genome shotgun (WGS) entry which is preliminary data.</text>
</comment>
<organism evidence="2 3">
    <name type="scientific">Favolaschia claudopus</name>
    <dbReference type="NCBI Taxonomy" id="2862362"/>
    <lineage>
        <taxon>Eukaryota</taxon>
        <taxon>Fungi</taxon>
        <taxon>Dikarya</taxon>
        <taxon>Basidiomycota</taxon>
        <taxon>Agaricomycotina</taxon>
        <taxon>Agaricomycetes</taxon>
        <taxon>Agaricomycetidae</taxon>
        <taxon>Agaricales</taxon>
        <taxon>Marasmiineae</taxon>
        <taxon>Mycenaceae</taxon>
        <taxon>Favolaschia</taxon>
    </lineage>
</organism>
<name>A0AAW0EFV8_9AGAR</name>
<dbReference type="EMBL" id="JAWWNJ010000001">
    <property type="protein sequence ID" value="KAK7063553.1"/>
    <property type="molecule type" value="Genomic_DNA"/>
</dbReference>
<dbReference type="Proteomes" id="UP001362999">
    <property type="component" value="Unassembled WGS sequence"/>
</dbReference>